<keyword evidence="6 7" id="KW-0998">Cell outer membrane</keyword>
<evidence type="ECO:0000256" key="1">
    <source>
        <dbReference type="ARBA" id="ARBA00004571"/>
    </source>
</evidence>
<evidence type="ECO:0000256" key="8">
    <source>
        <dbReference type="SAM" id="SignalP"/>
    </source>
</evidence>
<keyword evidence="2 7" id="KW-0813">Transport</keyword>
<dbReference type="InterPro" id="IPR037066">
    <property type="entry name" value="Plug_dom_sf"/>
</dbReference>
<dbReference type="NCBIfam" id="TIGR04056">
    <property type="entry name" value="OMP_RagA_SusC"/>
    <property type="match status" value="1"/>
</dbReference>
<accession>A0A4Q7MVR4</accession>
<sequence length="981" mass="107527">MYKKIFFIAICLCITVMVHAQEKISGLVTDESNLPLSGVSVTIKNSNRGASTDASGRYNLQASKGETLEFSHTGMVTKSIVIGANNTINVQLIRAAVDLNDVVVIGYGSTKKSDLTGSVATIKPDGLKNARVGTATSALQGLAAGVFVTTGSVKPGGDASVVIRGSGSLRAGNGPLYIVDGMPVEGGLQDLSPGDIESIEVLKDASSAAIYGSRGSNGVILVTTRKGLKGRGRVTLNINGGTQRMLNKQDMMNAQQYYELASKAIPDYSWTSEELRQLSRGESTDWQDAITQNGRFNNYNLGISGGNEKVTHFFGADFYDQIGTIKNSSFRKVTLRYNMDAQTTDWLKSGIRFNVIESKLRNINEEDDSGYGTMFSAISSQPTAPIYTANGEYFDGFLNTKANPVAIVDLMDKNTAKTRAVGSVYFEIEPIKNLKIRSENGGELEFFNVNSYEDGRMGQHYPDGGHAVKFNGKKRYVQTENTATYLFDLGKQHRFTVMGGFAASKYDYESTTADSKNLSPILGYNNLGGAQNHGPNGSYASASTLTSYFGRVNYNFDSRYLLTVTMRRDGSSRFAPGMQWGVFPSAALAWRISQESFMKDIDVVSELKLRLSAGKLGNQNIGDYAYAATISQGGEWSDYVFGGNLATGSVQNTISNPNLTWEKANQFDIGLDFGFFQNRIAGTIDAYYKKTTDLLWLVPLPIESGFDNSLTNIGQIDNKGIEFSISTVNINTKDFTWTTAGNISYNQNKIAALYAGKQDVNKSLFVGQPINVFYMLKSDGIWQTKDAAEAAKYNAQPGDRKIVDLKNDGVINGDDRTFAGVAVPKYYGSFTNTFKYKGIELSAFFTYAGGHMINNSLNRYLNSFNTWGNMSVDYYNSYWTPTRPSMRYPAPRVGSAYANGDGTDANLQKGDYLRLRNIELAYNFSADSFLRRIKATGMRVYASVQNAYTWTRFTGFDVESGDNTNPYPNARTFMAGLSINF</sequence>
<proteinExistence type="inferred from homology"/>
<evidence type="ECO:0000256" key="4">
    <source>
        <dbReference type="ARBA" id="ARBA00022692"/>
    </source>
</evidence>
<evidence type="ECO:0000313" key="11">
    <source>
        <dbReference type="Proteomes" id="UP000293874"/>
    </source>
</evidence>
<dbReference type="InterPro" id="IPR008969">
    <property type="entry name" value="CarboxyPept-like_regulatory"/>
</dbReference>
<dbReference type="PROSITE" id="PS52016">
    <property type="entry name" value="TONB_DEPENDENT_REC_3"/>
    <property type="match status" value="1"/>
</dbReference>
<dbReference type="AlphaFoldDB" id="A0A4Q7MVR4"/>
<comment type="subcellular location">
    <subcellularLocation>
        <location evidence="1 7">Cell outer membrane</location>
        <topology evidence="1 7">Multi-pass membrane protein</topology>
    </subcellularLocation>
</comment>
<gene>
    <name evidence="10" type="ORF">EV199_3061</name>
</gene>
<dbReference type="Gene3D" id="2.170.130.10">
    <property type="entry name" value="TonB-dependent receptor, plug domain"/>
    <property type="match status" value="1"/>
</dbReference>
<name>A0A4Q7MVR4_9BACT</name>
<keyword evidence="3 7" id="KW-1134">Transmembrane beta strand</keyword>
<comment type="similarity">
    <text evidence="7">Belongs to the TonB-dependent receptor family.</text>
</comment>
<dbReference type="Proteomes" id="UP000293874">
    <property type="component" value="Unassembled WGS sequence"/>
</dbReference>
<keyword evidence="8" id="KW-0732">Signal</keyword>
<dbReference type="InterPro" id="IPR023997">
    <property type="entry name" value="TonB-dep_OMP_SusC/RagA_CS"/>
</dbReference>
<evidence type="ECO:0000256" key="6">
    <source>
        <dbReference type="ARBA" id="ARBA00023237"/>
    </source>
</evidence>
<dbReference type="RefSeq" id="WP_207234265.1">
    <property type="nucleotide sequence ID" value="NZ_CP042431.1"/>
</dbReference>
<feature type="chain" id="PRO_5020927065" evidence="8">
    <location>
        <begin position="21"/>
        <end position="981"/>
    </location>
</feature>
<dbReference type="SUPFAM" id="SSF56935">
    <property type="entry name" value="Porins"/>
    <property type="match status" value="1"/>
</dbReference>
<dbReference type="SUPFAM" id="SSF49464">
    <property type="entry name" value="Carboxypeptidase regulatory domain-like"/>
    <property type="match status" value="1"/>
</dbReference>
<dbReference type="Gene3D" id="2.60.40.1120">
    <property type="entry name" value="Carboxypeptidase-like, regulatory domain"/>
    <property type="match status" value="1"/>
</dbReference>
<dbReference type="EMBL" id="SGXA01000002">
    <property type="protein sequence ID" value="RZS71160.1"/>
    <property type="molecule type" value="Genomic_DNA"/>
</dbReference>
<keyword evidence="5 7" id="KW-0472">Membrane</keyword>
<dbReference type="GO" id="GO:0009279">
    <property type="term" value="C:cell outer membrane"/>
    <property type="evidence" value="ECO:0007669"/>
    <property type="project" value="UniProtKB-SubCell"/>
</dbReference>
<reference evidence="10 11" key="1">
    <citation type="submission" date="2019-02" db="EMBL/GenBank/DDBJ databases">
        <title>Genomic Encyclopedia of Type Strains, Phase IV (KMG-IV): sequencing the most valuable type-strain genomes for metagenomic binning, comparative biology and taxonomic classification.</title>
        <authorList>
            <person name="Goeker M."/>
        </authorList>
    </citation>
    <scope>NUCLEOTIDE SEQUENCE [LARGE SCALE GENOMIC DNA]</scope>
    <source>
        <strain evidence="10 11">DSM 18116</strain>
    </source>
</reference>
<dbReference type="Pfam" id="PF07715">
    <property type="entry name" value="Plug"/>
    <property type="match status" value="1"/>
</dbReference>
<dbReference type="InterPro" id="IPR036942">
    <property type="entry name" value="Beta-barrel_TonB_sf"/>
</dbReference>
<comment type="caution">
    <text evidence="10">The sequence shown here is derived from an EMBL/GenBank/DDBJ whole genome shotgun (WGS) entry which is preliminary data.</text>
</comment>
<dbReference type="InterPro" id="IPR023996">
    <property type="entry name" value="TonB-dep_OMP_SusC/RagA"/>
</dbReference>
<dbReference type="InterPro" id="IPR039426">
    <property type="entry name" value="TonB-dep_rcpt-like"/>
</dbReference>
<dbReference type="Gene3D" id="2.40.170.20">
    <property type="entry name" value="TonB-dependent receptor, beta-barrel domain"/>
    <property type="match status" value="1"/>
</dbReference>
<dbReference type="InterPro" id="IPR012910">
    <property type="entry name" value="Plug_dom"/>
</dbReference>
<evidence type="ECO:0000256" key="2">
    <source>
        <dbReference type="ARBA" id="ARBA00022448"/>
    </source>
</evidence>
<protein>
    <submittedName>
        <fullName evidence="10">TonB-linked SusC/RagA family outer membrane protein</fullName>
    </submittedName>
</protein>
<evidence type="ECO:0000259" key="9">
    <source>
        <dbReference type="Pfam" id="PF07715"/>
    </source>
</evidence>
<dbReference type="NCBIfam" id="TIGR04057">
    <property type="entry name" value="SusC_RagA_signa"/>
    <property type="match status" value="1"/>
</dbReference>
<feature type="domain" description="TonB-dependent receptor plug" evidence="9">
    <location>
        <begin position="112"/>
        <end position="219"/>
    </location>
</feature>
<feature type="signal peptide" evidence="8">
    <location>
        <begin position="1"/>
        <end position="20"/>
    </location>
</feature>
<evidence type="ECO:0000256" key="3">
    <source>
        <dbReference type="ARBA" id="ARBA00022452"/>
    </source>
</evidence>
<dbReference type="Pfam" id="PF13715">
    <property type="entry name" value="CarbopepD_reg_2"/>
    <property type="match status" value="1"/>
</dbReference>
<keyword evidence="4 7" id="KW-0812">Transmembrane</keyword>
<evidence type="ECO:0000256" key="5">
    <source>
        <dbReference type="ARBA" id="ARBA00023136"/>
    </source>
</evidence>
<evidence type="ECO:0000256" key="7">
    <source>
        <dbReference type="PROSITE-ProRule" id="PRU01360"/>
    </source>
</evidence>
<organism evidence="10 11">
    <name type="scientific">Pseudobacter ginsenosidimutans</name>
    <dbReference type="NCBI Taxonomy" id="661488"/>
    <lineage>
        <taxon>Bacteria</taxon>
        <taxon>Pseudomonadati</taxon>
        <taxon>Bacteroidota</taxon>
        <taxon>Chitinophagia</taxon>
        <taxon>Chitinophagales</taxon>
        <taxon>Chitinophagaceae</taxon>
        <taxon>Pseudobacter</taxon>
    </lineage>
</organism>
<evidence type="ECO:0000313" key="10">
    <source>
        <dbReference type="EMBL" id="RZS71160.1"/>
    </source>
</evidence>
<keyword evidence="11" id="KW-1185">Reference proteome</keyword>